<dbReference type="AlphaFoldDB" id="A0AAF0PHE4"/>
<accession>A0AAF0PHE4</accession>
<dbReference type="GeneID" id="39860329"/>
<gene>
    <name evidence="1" type="ORF">NP511_22715</name>
</gene>
<protein>
    <submittedName>
        <fullName evidence="1">Uncharacterized protein</fullName>
    </submittedName>
</protein>
<evidence type="ECO:0000313" key="1">
    <source>
        <dbReference type="EMBL" id="WMT10349.1"/>
    </source>
</evidence>
<evidence type="ECO:0000313" key="2">
    <source>
        <dbReference type="Proteomes" id="UP001224926"/>
    </source>
</evidence>
<reference evidence="1 2" key="1">
    <citation type="submission" date="2022-07" db="EMBL/GenBank/DDBJ databases">
        <title>Two temperate virus in Haloterrigena jeotgali A29.</title>
        <authorList>
            <person name="Deng X."/>
        </authorList>
    </citation>
    <scope>NUCLEOTIDE SEQUENCE [LARGE SCALE GENOMIC DNA]</scope>
    <source>
        <strain evidence="1 2">A29</strain>
        <plasmid evidence="1 2">unnamed2</plasmid>
    </source>
</reference>
<geneLocation type="plasmid" evidence="1 2">
    <name>unnamed2</name>
</geneLocation>
<proteinExistence type="predicted"/>
<dbReference type="RefSeq" id="WP_049967018.1">
    <property type="nucleotide sequence ID" value="NZ_CP101875.1"/>
</dbReference>
<keyword evidence="1" id="KW-0614">Plasmid</keyword>
<dbReference type="GeneID" id="84216815"/>
<sequence length="269" mass="29875">MRPFRAEESAYNRSVAIDASTIDGITVTVAVHADRTDELDILDSIYSAAEEYPFYPFRNKSHDLDYRSSKDFFEEVIHVNADRLLSTVHLGEDGSDQERVEAVQSATLVEQLSPSDSLVILDGDEQKAKRFGRAIDGISDEVPPVATCIQSELYYPSALLADLCATRLAYEIDHSGHSSEVIPETPVTKVDLEHYWGPAYNSMVTSSETVQVEPIQQHRAETVSTRVNCWFEGYMGGGEPFPTDRSVNAVVRYAEQQGYDELAAQLSGI</sequence>
<dbReference type="EMBL" id="CP101875">
    <property type="protein sequence ID" value="WMT10349.1"/>
    <property type="molecule type" value="Genomic_DNA"/>
</dbReference>
<name>A0AAF0PHE4_9EURY</name>
<organism evidence="1 2">
    <name type="scientific">Natrinema thermotolerans</name>
    <dbReference type="NCBI Taxonomy" id="121872"/>
    <lineage>
        <taxon>Archaea</taxon>
        <taxon>Methanobacteriati</taxon>
        <taxon>Methanobacteriota</taxon>
        <taxon>Stenosarchaea group</taxon>
        <taxon>Halobacteria</taxon>
        <taxon>Halobacteriales</taxon>
        <taxon>Natrialbaceae</taxon>
        <taxon>Natrinema</taxon>
    </lineage>
</organism>
<keyword evidence="2" id="KW-1185">Reference proteome</keyword>
<dbReference type="Proteomes" id="UP001224926">
    <property type="component" value="Plasmid unnamed2"/>
</dbReference>